<feature type="region of interest" description="Disordered" evidence="17">
    <location>
        <begin position="1067"/>
        <end position="1118"/>
    </location>
</feature>
<evidence type="ECO:0000259" key="20">
    <source>
        <dbReference type="PROSITE" id="PS51196"/>
    </source>
</evidence>
<dbReference type="InterPro" id="IPR014001">
    <property type="entry name" value="Helicase_ATP-bd"/>
</dbReference>
<dbReference type="GO" id="GO:0043952">
    <property type="term" value="P:protein transport by the Sec complex"/>
    <property type="evidence" value="ECO:0007669"/>
    <property type="project" value="TreeGrafter"/>
</dbReference>
<dbReference type="PANTHER" id="PTHR30612">
    <property type="entry name" value="SECA INNER MEMBRANE COMPONENT OF SEC PROTEIN SECRETION SYSTEM"/>
    <property type="match status" value="1"/>
</dbReference>
<dbReference type="RefSeq" id="WP_147785637.1">
    <property type="nucleotide sequence ID" value="NZ_SDIK01000054.1"/>
</dbReference>
<dbReference type="InterPro" id="IPR044722">
    <property type="entry name" value="SecA_SF2_C"/>
</dbReference>
<comment type="function">
    <text evidence="16">Part of the Sec protein translocase complex. Interacts with the SecYEG preprotein conducting channel. Has a central role in coupling the hydrolysis of ATP to the transfer of proteins into and across the cell membrane, serving as an ATP-driven molecular motor driving the stepwise translocation of polypeptide chains across the membrane.</text>
</comment>
<dbReference type="InterPro" id="IPR004027">
    <property type="entry name" value="SEC_C_motif"/>
</dbReference>
<dbReference type="GO" id="GO:0008564">
    <property type="term" value="F:protein-exporting ATPase activity"/>
    <property type="evidence" value="ECO:0007669"/>
    <property type="project" value="UniProtKB-EC"/>
</dbReference>
<dbReference type="Pfam" id="PF02810">
    <property type="entry name" value="SEC-C"/>
    <property type="match status" value="1"/>
</dbReference>
<keyword evidence="12 16" id="KW-0653">Protein transport</keyword>
<evidence type="ECO:0000256" key="2">
    <source>
        <dbReference type="ARBA" id="ARBA00004496"/>
    </source>
</evidence>
<dbReference type="CDD" id="cd18803">
    <property type="entry name" value="SF2_C_secA"/>
    <property type="match status" value="1"/>
</dbReference>
<name>A0A5C8GIL1_9BACT</name>
<protein>
    <recommendedName>
        <fullName evidence="16">Protein translocase subunit SecA</fullName>
        <ecNumber evidence="16">7.4.2.8</ecNumber>
    </recommendedName>
</protein>
<dbReference type="Proteomes" id="UP000321612">
    <property type="component" value="Unassembled WGS sequence"/>
</dbReference>
<dbReference type="EMBL" id="SDIK01000054">
    <property type="protein sequence ID" value="TXJ61554.1"/>
    <property type="molecule type" value="Genomic_DNA"/>
</dbReference>
<feature type="binding site" evidence="16">
    <location>
        <begin position="195"/>
        <end position="199"/>
    </location>
    <ligand>
        <name>ATP</name>
        <dbReference type="ChEBI" id="CHEBI:30616"/>
    </ligand>
</feature>
<keyword evidence="15 16" id="KW-0472">Membrane</keyword>
<dbReference type="InterPro" id="IPR011115">
    <property type="entry name" value="SecA_DEAD"/>
</dbReference>
<evidence type="ECO:0000256" key="13">
    <source>
        <dbReference type="ARBA" id="ARBA00022967"/>
    </source>
</evidence>
<gene>
    <name evidence="16 21" type="primary">secA</name>
    <name evidence="21" type="ORF">ETF27_07300</name>
</gene>
<dbReference type="PRINTS" id="PR00906">
    <property type="entry name" value="SECA"/>
</dbReference>
<dbReference type="FunFam" id="3.40.50.300:FF:000246">
    <property type="entry name" value="Preprotein translocase subunit SecA"/>
    <property type="match status" value="1"/>
</dbReference>
<comment type="subcellular location">
    <subcellularLocation>
        <location evidence="16">Cell membrane</location>
        <topology evidence="16">Peripheral membrane protein</topology>
        <orientation evidence="16">Cytoplasmic side</orientation>
    </subcellularLocation>
    <subcellularLocation>
        <location evidence="2 16">Cytoplasm</location>
    </subcellularLocation>
    <text evidence="16">Distribution is 50-50.</text>
</comment>
<evidence type="ECO:0000256" key="9">
    <source>
        <dbReference type="ARBA" id="ARBA00022741"/>
    </source>
</evidence>
<dbReference type="Pfam" id="PF07516">
    <property type="entry name" value="SecA_SW"/>
    <property type="match status" value="1"/>
</dbReference>
<dbReference type="Pfam" id="PF01043">
    <property type="entry name" value="SecA_PP_bind"/>
    <property type="match status" value="1"/>
</dbReference>
<keyword evidence="22" id="KW-1185">Reference proteome</keyword>
<evidence type="ECO:0000259" key="19">
    <source>
        <dbReference type="PROSITE" id="PS51194"/>
    </source>
</evidence>
<dbReference type="PANTHER" id="PTHR30612:SF0">
    <property type="entry name" value="CHLOROPLAST PROTEIN-TRANSPORTING ATPASE"/>
    <property type="match status" value="1"/>
</dbReference>
<accession>A0A5C8GIL1</accession>
<keyword evidence="11 16" id="KW-0067">ATP-binding</keyword>
<dbReference type="GO" id="GO:0046872">
    <property type="term" value="F:metal ion binding"/>
    <property type="evidence" value="ECO:0007669"/>
    <property type="project" value="UniProtKB-KW"/>
</dbReference>
<evidence type="ECO:0000256" key="17">
    <source>
        <dbReference type="SAM" id="MobiDB-lite"/>
    </source>
</evidence>
<keyword evidence="7" id="KW-0997">Cell inner membrane</keyword>
<proteinExistence type="inferred from homology"/>
<comment type="subunit">
    <text evidence="16">Monomer and homodimer. Part of the essential Sec protein translocation apparatus which comprises SecA, SecYEG and auxiliary proteins SecDF. Other proteins may also be involved.</text>
</comment>
<feature type="binding site" evidence="16">
    <location>
        <position position="712"/>
    </location>
    <ligand>
        <name>ATP</name>
        <dbReference type="ChEBI" id="CHEBI:30616"/>
    </ligand>
</feature>
<dbReference type="AlphaFoldDB" id="A0A5C8GIL1"/>
<dbReference type="GO" id="GO:0005829">
    <property type="term" value="C:cytosol"/>
    <property type="evidence" value="ECO:0007669"/>
    <property type="project" value="TreeGrafter"/>
</dbReference>
<dbReference type="EC" id="7.4.2.8" evidence="16"/>
<comment type="caution">
    <text evidence="21">The sequence shown here is derived from an EMBL/GenBank/DDBJ whole genome shotgun (WGS) entry which is preliminary data.</text>
</comment>
<evidence type="ECO:0000256" key="1">
    <source>
        <dbReference type="ARBA" id="ARBA00001947"/>
    </source>
</evidence>
<dbReference type="Gene3D" id="3.40.50.300">
    <property type="entry name" value="P-loop containing nucleotide triphosphate hydrolases"/>
    <property type="match status" value="2"/>
</dbReference>
<evidence type="ECO:0000256" key="6">
    <source>
        <dbReference type="ARBA" id="ARBA00022490"/>
    </source>
</evidence>
<dbReference type="GO" id="GO:0031522">
    <property type="term" value="C:cell envelope Sec protein transport complex"/>
    <property type="evidence" value="ECO:0007669"/>
    <property type="project" value="TreeGrafter"/>
</dbReference>
<dbReference type="OrthoDB" id="9805579at2"/>
<evidence type="ECO:0000256" key="8">
    <source>
        <dbReference type="ARBA" id="ARBA00022723"/>
    </source>
</evidence>
<dbReference type="Pfam" id="PF07517">
    <property type="entry name" value="SecA_DEAD"/>
    <property type="match status" value="1"/>
</dbReference>
<dbReference type="SUPFAM" id="SSF52540">
    <property type="entry name" value="P-loop containing nucleoside triphosphate hydrolases"/>
    <property type="match status" value="2"/>
</dbReference>
<keyword evidence="13 16" id="KW-1278">Translocase</keyword>
<keyword evidence="4 16" id="KW-0813">Transport</keyword>
<evidence type="ECO:0000256" key="5">
    <source>
        <dbReference type="ARBA" id="ARBA00022475"/>
    </source>
</evidence>
<organism evidence="21 22">
    <name type="scientific">Prevotella brunnea</name>
    <dbReference type="NCBI Taxonomy" id="2508867"/>
    <lineage>
        <taxon>Bacteria</taxon>
        <taxon>Pseudomonadati</taxon>
        <taxon>Bacteroidota</taxon>
        <taxon>Bacteroidia</taxon>
        <taxon>Bacteroidales</taxon>
        <taxon>Prevotellaceae</taxon>
        <taxon>Prevotella</taxon>
    </lineage>
</organism>
<evidence type="ECO:0000259" key="18">
    <source>
        <dbReference type="PROSITE" id="PS51192"/>
    </source>
</evidence>
<keyword evidence="5 16" id="KW-1003">Cell membrane</keyword>
<dbReference type="InterPro" id="IPR036266">
    <property type="entry name" value="SecA_Wing/Scaffold_sf"/>
</dbReference>
<dbReference type="HAMAP" id="MF_01382">
    <property type="entry name" value="SecA"/>
    <property type="match status" value="1"/>
</dbReference>
<evidence type="ECO:0000256" key="16">
    <source>
        <dbReference type="HAMAP-Rule" id="MF_01382"/>
    </source>
</evidence>
<feature type="compositionally biased region" description="Basic and acidic residues" evidence="17">
    <location>
        <begin position="1050"/>
        <end position="1059"/>
    </location>
</feature>
<dbReference type="Gene3D" id="3.90.1440.10">
    <property type="entry name" value="SecA, preprotein cross-linking domain"/>
    <property type="match status" value="1"/>
</dbReference>
<feature type="domain" description="SecA family profile" evidence="20">
    <location>
        <begin position="4"/>
        <end position="790"/>
    </location>
</feature>
<dbReference type="GO" id="GO:0005886">
    <property type="term" value="C:plasma membrane"/>
    <property type="evidence" value="ECO:0007669"/>
    <property type="project" value="UniProtKB-SubCell"/>
</dbReference>
<reference evidence="22" key="1">
    <citation type="submission" date="2019-05" db="EMBL/GenBank/DDBJ databases">
        <title>Prevotella brunnea sp. nov., isolated from a wound of a patient.</title>
        <authorList>
            <person name="Buhl M."/>
        </authorList>
    </citation>
    <scope>NUCLEOTIDE SEQUENCE [LARGE SCALE GENOMIC DNA]</scope>
    <source>
        <strain evidence="22">A2672</strain>
    </source>
</reference>
<evidence type="ECO:0000256" key="7">
    <source>
        <dbReference type="ARBA" id="ARBA00022519"/>
    </source>
</evidence>
<evidence type="ECO:0000256" key="10">
    <source>
        <dbReference type="ARBA" id="ARBA00022833"/>
    </source>
</evidence>
<feature type="binding site" evidence="16">
    <location>
        <position position="177"/>
    </location>
    <ligand>
        <name>ATP</name>
        <dbReference type="ChEBI" id="CHEBI:30616"/>
    </ligand>
</feature>
<sequence>MNFNKILKSLFGDKSTRDMKHIQPFVEKIKAAYPEIKALSNDELRAKTKEIQDFVQSAAKEQREEIAKLRETIEATPIDEREAIFDKIDKLDKVALDKYEEALNEVMPVAFSIIKDTARRFAENEETIVTATDFDRELAANPNKDFITIDGDKAIYHNHWTAGGNDLKWEMIHYDVQLFGGVVLHQGKIAEMATGEGKTLVATLPVFLNALTGNGVHVVTVNDYLAKRDSEWMGPLYEFNGLSVDCIDKHQPNSEARRKAYQADITFGTNNEFGFDYLRDNMAVSPADLVQRQHNYAIVDEVDSVLIDDARTPLIISGPVPKGDDQMFEEYQPLVERLFEVQRKQATELLSEARHKIVEASQLTDDKARQAMLEEGFLALYRSHKALPKNKALIKFLSEEGIKSGMLKTEEFYMANNNREMPKAVEPLYFVTDEKLNSCDLTDKGAAWLAKQVQDEKLFVLPDITTDLSLLEKEKDDKKIDEQEYIDKKDAMMTNYGIQSERVHTLQQLLKAYTMFNKDDEYVVLDGEVKIVDEQTGRIMEGRRWSDGLHQAVEAKEHVKVEAATQTFATITLQNYFRMYHKLAGMTGTASTEAGEFWDIYKLDVVEIPTNRPVQRHDMEDRVYKTAREKYSAVIEEIEAMRNSGRPCLVGTTSVEISELLSKMLTMRKIPHQVLNAKQHLKEAQIVAEAGRSVNGLGAVTIATNMAGRGTDIKLTQEVKDAGGLAIIGTERHESRRVDRQLRGRAGRQGDPGSSVFYVSLEDKLMRLFGSERIAKVMDRLGFEEGERIESSMISSSIERAQKKVEENNFGIRKRLLEYDDVMNKQRTVIYEKRRHALMGERIGMDISNVIWDRCLNIVETNDYEGCQEEFLKVLAMECPFSEDEFNTIAHAELAERSFQAAIGNFERKTERIQTVAWPIIKQVYEDQGAIYERIMVPITDGKRVYNIPCDLKEAYETEAKSVVRQFEKVILLHLIDDDWKENLRQLDELRHSVQNASYEQKDPLLIFKLESVKLWDNMINDLNNRTGSVLMRGQIPEMQPEQQIQEAAPEERSQRYTEQKDDLIDRNQQAAAHHDTREGARQPNRVPYRAEKMPRPNDPCPCGSGKKFKNCHGRNIR</sequence>
<dbReference type="GO" id="GO:0005524">
    <property type="term" value="F:ATP binding"/>
    <property type="evidence" value="ECO:0007669"/>
    <property type="project" value="UniProtKB-UniRule"/>
</dbReference>
<dbReference type="PROSITE" id="PS51194">
    <property type="entry name" value="HELICASE_CTER"/>
    <property type="match status" value="1"/>
</dbReference>
<dbReference type="GO" id="GO:0006605">
    <property type="term" value="P:protein targeting"/>
    <property type="evidence" value="ECO:0007669"/>
    <property type="project" value="UniProtKB-UniRule"/>
</dbReference>
<comment type="catalytic activity">
    <reaction evidence="16">
        <text>ATP + H2O + cellular proteinSide 1 = ADP + phosphate + cellular proteinSide 2.</text>
        <dbReference type="EC" id="7.4.2.8"/>
    </reaction>
</comment>
<dbReference type="FunFam" id="3.40.50.300:FF:000694">
    <property type="entry name" value="Preprotein translocase subunit SecA"/>
    <property type="match status" value="1"/>
</dbReference>
<feature type="domain" description="Helicase C-terminal" evidence="19">
    <location>
        <begin position="626"/>
        <end position="806"/>
    </location>
</feature>
<dbReference type="NCBIfam" id="NF009536">
    <property type="entry name" value="PRK12901.1"/>
    <property type="match status" value="1"/>
</dbReference>
<evidence type="ECO:0000256" key="12">
    <source>
        <dbReference type="ARBA" id="ARBA00022927"/>
    </source>
</evidence>
<dbReference type="Gene3D" id="1.10.3060.10">
    <property type="entry name" value="Helical scaffold and wing domains of SecA"/>
    <property type="match status" value="1"/>
</dbReference>
<keyword evidence="6 16" id="KW-0963">Cytoplasm</keyword>
<evidence type="ECO:0000256" key="4">
    <source>
        <dbReference type="ARBA" id="ARBA00022448"/>
    </source>
</evidence>
<dbReference type="PROSITE" id="PS51192">
    <property type="entry name" value="HELICASE_ATP_BIND_1"/>
    <property type="match status" value="1"/>
</dbReference>
<feature type="domain" description="Helicase ATP-binding" evidence="18">
    <location>
        <begin position="179"/>
        <end position="338"/>
    </location>
</feature>
<dbReference type="InterPro" id="IPR001650">
    <property type="entry name" value="Helicase_C-like"/>
</dbReference>
<dbReference type="InterPro" id="IPR014018">
    <property type="entry name" value="SecA_motor_DEAD"/>
</dbReference>
<evidence type="ECO:0000256" key="11">
    <source>
        <dbReference type="ARBA" id="ARBA00022840"/>
    </source>
</evidence>
<evidence type="ECO:0000256" key="14">
    <source>
        <dbReference type="ARBA" id="ARBA00023010"/>
    </source>
</evidence>
<dbReference type="SUPFAM" id="SSF81886">
    <property type="entry name" value="Helical scaffold and wing domains of SecA"/>
    <property type="match status" value="1"/>
</dbReference>
<keyword evidence="10" id="KW-0862">Zinc</keyword>
<dbReference type="InterPro" id="IPR011116">
    <property type="entry name" value="SecA_Wing/Scaffold"/>
</dbReference>
<evidence type="ECO:0000313" key="22">
    <source>
        <dbReference type="Proteomes" id="UP000321612"/>
    </source>
</evidence>
<dbReference type="CDD" id="cd17928">
    <property type="entry name" value="DEXDc_SecA"/>
    <property type="match status" value="1"/>
</dbReference>
<feature type="compositionally biased region" description="Basic residues" evidence="17">
    <location>
        <begin position="1107"/>
        <end position="1118"/>
    </location>
</feature>
<dbReference type="InterPro" id="IPR011130">
    <property type="entry name" value="SecA_preprotein_X-link_dom"/>
</dbReference>
<dbReference type="PROSITE" id="PS51196">
    <property type="entry name" value="SECA_MOTOR_DEAD"/>
    <property type="match status" value="1"/>
</dbReference>
<dbReference type="GO" id="GO:0065002">
    <property type="term" value="P:intracellular protein transmembrane transport"/>
    <property type="evidence" value="ECO:0007669"/>
    <property type="project" value="UniProtKB-UniRule"/>
</dbReference>
<dbReference type="InterPro" id="IPR027417">
    <property type="entry name" value="P-loop_NTPase"/>
</dbReference>
<keyword evidence="9 16" id="KW-0547">Nucleotide-binding</keyword>
<keyword evidence="14 16" id="KW-0811">Translocation</keyword>
<dbReference type="GO" id="GO:0017038">
    <property type="term" value="P:protein import"/>
    <property type="evidence" value="ECO:0007669"/>
    <property type="project" value="InterPro"/>
</dbReference>
<comment type="similarity">
    <text evidence="3 16">Belongs to the SecA family.</text>
</comment>
<dbReference type="SUPFAM" id="SSF81767">
    <property type="entry name" value="Pre-protein crosslinking domain of SecA"/>
    <property type="match status" value="1"/>
</dbReference>
<keyword evidence="8" id="KW-0479">Metal-binding</keyword>
<dbReference type="InterPro" id="IPR036670">
    <property type="entry name" value="SecA_X-link_sf"/>
</dbReference>
<dbReference type="SMART" id="SM00958">
    <property type="entry name" value="SecA_PP_bind"/>
    <property type="match status" value="1"/>
</dbReference>
<evidence type="ECO:0000256" key="15">
    <source>
        <dbReference type="ARBA" id="ARBA00023136"/>
    </source>
</evidence>
<dbReference type="InterPro" id="IPR020937">
    <property type="entry name" value="SecA_CS"/>
</dbReference>
<dbReference type="SMART" id="SM00957">
    <property type="entry name" value="SecA_DEAD"/>
    <property type="match status" value="1"/>
</dbReference>
<dbReference type="InterPro" id="IPR000185">
    <property type="entry name" value="SecA"/>
</dbReference>
<evidence type="ECO:0000256" key="3">
    <source>
        <dbReference type="ARBA" id="ARBA00007650"/>
    </source>
</evidence>
<comment type="cofactor">
    <cofactor evidence="1">
        <name>Zn(2+)</name>
        <dbReference type="ChEBI" id="CHEBI:29105"/>
    </cofactor>
</comment>
<feature type="region of interest" description="Disordered" evidence="17">
    <location>
        <begin position="1040"/>
        <end position="1059"/>
    </location>
</feature>
<dbReference type="Pfam" id="PF21090">
    <property type="entry name" value="P-loop_SecA"/>
    <property type="match status" value="1"/>
</dbReference>
<dbReference type="PROSITE" id="PS01312">
    <property type="entry name" value="SECA"/>
    <property type="match status" value="1"/>
</dbReference>
<evidence type="ECO:0000313" key="21">
    <source>
        <dbReference type="EMBL" id="TXJ61554.1"/>
    </source>
</evidence>